<reference evidence="3" key="1">
    <citation type="submission" date="2017-09" db="EMBL/GenBank/DDBJ databases">
        <title>Depth-based differentiation of microbial function through sediment-hosted aquifers and enrichment of novel symbionts in the deep terrestrial subsurface.</title>
        <authorList>
            <person name="Probst A.J."/>
            <person name="Ladd B."/>
            <person name="Jarett J.K."/>
            <person name="Geller-Mcgrath D.E."/>
            <person name="Sieber C.M.K."/>
            <person name="Emerson J.B."/>
            <person name="Anantharaman K."/>
            <person name="Thomas B.C."/>
            <person name="Malmstrom R."/>
            <person name="Stieglmeier M."/>
            <person name="Klingl A."/>
            <person name="Woyke T."/>
            <person name="Ryan C.M."/>
            <person name="Banfield J.F."/>
        </authorList>
    </citation>
    <scope>NUCLEOTIDE SEQUENCE [LARGE SCALE GENOMIC DNA]</scope>
</reference>
<evidence type="ECO:0008006" key="4">
    <source>
        <dbReference type="Google" id="ProtNLM"/>
    </source>
</evidence>
<comment type="caution">
    <text evidence="2">The sequence shown here is derived from an EMBL/GenBank/DDBJ whole genome shotgun (WGS) entry which is preliminary data.</text>
</comment>
<name>A0A2M6WJE2_9BACT</name>
<keyword evidence="1" id="KW-1133">Transmembrane helix</keyword>
<dbReference type="Proteomes" id="UP000229112">
    <property type="component" value="Unassembled WGS sequence"/>
</dbReference>
<feature type="transmembrane region" description="Helical" evidence="1">
    <location>
        <begin position="12"/>
        <end position="31"/>
    </location>
</feature>
<evidence type="ECO:0000313" key="3">
    <source>
        <dbReference type="Proteomes" id="UP000229112"/>
    </source>
</evidence>
<evidence type="ECO:0000313" key="2">
    <source>
        <dbReference type="EMBL" id="PIT92902.1"/>
    </source>
</evidence>
<protein>
    <recommendedName>
        <fullName evidence="4">DUF5667 domain-containing protein</fullName>
    </recommendedName>
</protein>
<organism evidence="2 3">
    <name type="scientific">Candidatus Harrisonbacteria bacterium CG10_big_fil_rev_8_21_14_0_10_38_8</name>
    <dbReference type="NCBI Taxonomy" id="1974582"/>
    <lineage>
        <taxon>Bacteria</taxon>
        <taxon>Candidatus Harrisoniibacteriota</taxon>
    </lineage>
</organism>
<dbReference type="AlphaFoldDB" id="A0A2M6WJE2"/>
<evidence type="ECO:0000256" key="1">
    <source>
        <dbReference type="SAM" id="Phobius"/>
    </source>
</evidence>
<keyword evidence="1" id="KW-0472">Membrane</keyword>
<accession>A0A2M6WJE2</accession>
<proteinExistence type="predicted"/>
<sequence length="202" mass="22245">MQEKQELKKTILITTLGVVLMFALVAVTFGFSKSKTNIPELFISERASGANIATELAKEVNVSVDALLEIDQLDREGRVFEARQIVSEQLSKVNQYQVITIDLADHLGSMAKASATIKPEEAKQLAIEAISTGVAMVSRLITYNALMDELFQTLDAKFLTGRVNGKSINNLVTELNNSARDINELNTSFNAILDNFDQTYAN</sequence>
<dbReference type="EMBL" id="PFAY01000029">
    <property type="protein sequence ID" value="PIT92902.1"/>
    <property type="molecule type" value="Genomic_DNA"/>
</dbReference>
<gene>
    <name evidence="2" type="ORF">COU06_02875</name>
</gene>
<keyword evidence="1" id="KW-0812">Transmembrane</keyword>